<evidence type="ECO:0000256" key="1">
    <source>
        <dbReference type="SAM" id="SignalP"/>
    </source>
</evidence>
<dbReference type="Proteomes" id="UP000256845">
    <property type="component" value="Unassembled WGS sequence"/>
</dbReference>
<keyword evidence="1" id="KW-0732">Signal</keyword>
<feature type="signal peptide" evidence="1">
    <location>
        <begin position="1"/>
        <end position="26"/>
    </location>
</feature>
<reference evidence="2 3" key="1">
    <citation type="submission" date="2018-07" db="EMBL/GenBank/DDBJ databases">
        <title>Genomic Encyclopedia of Type Strains, Phase III (KMG-III): the genomes of soil and plant-associated and newly described type strains.</title>
        <authorList>
            <person name="Whitman W."/>
        </authorList>
    </citation>
    <scope>NUCLEOTIDE SEQUENCE [LARGE SCALE GENOMIC DNA]</scope>
    <source>
        <strain evidence="2 3">CECT 8488</strain>
    </source>
</reference>
<feature type="chain" id="PRO_5017749921" evidence="1">
    <location>
        <begin position="27"/>
        <end position="194"/>
    </location>
</feature>
<evidence type="ECO:0000313" key="3">
    <source>
        <dbReference type="Proteomes" id="UP000256845"/>
    </source>
</evidence>
<organism evidence="2 3">
    <name type="scientific">Aestuariispira insulae</name>
    <dbReference type="NCBI Taxonomy" id="1461337"/>
    <lineage>
        <taxon>Bacteria</taxon>
        <taxon>Pseudomonadati</taxon>
        <taxon>Pseudomonadota</taxon>
        <taxon>Alphaproteobacteria</taxon>
        <taxon>Rhodospirillales</taxon>
        <taxon>Kiloniellaceae</taxon>
        <taxon>Aestuariispira</taxon>
    </lineage>
</organism>
<accession>A0A3D9HGF4</accession>
<evidence type="ECO:0000313" key="2">
    <source>
        <dbReference type="EMBL" id="RED48568.1"/>
    </source>
</evidence>
<sequence>MFKKNRFSITGLCLSALLAASPTAWADEVSATTGGKALIQITISSTTALNFGTMVSSTSSSNTATAFTIPAKAPSSYTAGSDYTVAGGDGYRLTSSTSTPGEISLIANDAEPVTLTLTNGGCSDTGLAFTTLTGTHPQAAGDVTLSAAADGTSATTDITYETGKTAIYIGGTVTVDANTNGESGCSYTVGAAYK</sequence>
<proteinExistence type="predicted"/>
<name>A0A3D9HGF4_9PROT</name>
<protein>
    <submittedName>
        <fullName evidence="2">Uncharacterized protein</fullName>
    </submittedName>
</protein>
<comment type="caution">
    <text evidence="2">The sequence shown here is derived from an EMBL/GenBank/DDBJ whole genome shotgun (WGS) entry which is preliminary data.</text>
</comment>
<gene>
    <name evidence="2" type="ORF">DFP90_10771</name>
</gene>
<dbReference type="AlphaFoldDB" id="A0A3D9HGF4"/>
<dbReference type="EMBL" id="QRDW01000007">
    <property type="protein sequence ID" value="RED48568.1"/>
    <property type="molecule type" value="Genomic_DNA"/>
</dbReference>
<keyword evidence="3" id="KW-1185">Reference proteome</keyword>